<name>A0A3B0VJ93_9ZZZZ</name>
<reference evidence="1" key="1">
    <citation type="submission" date="2018-06" db="EMBL/GenBank/DDBJ databases">
        <authorList>
            <person name="Zhirakovskaya E."/>
        </authorList>
    </citation>
    <scope>NUCLEOTIDE SEQUENCE</scope>
</reference>
<dbReference type="EMBL" id="UOEW01000203">
    <property type="protein sequence ID" value="VAW38407.1"/>
    <property type="molecule type" value="Genomic_DNA"/>
</dbReference>
<dbReference type="InterPro" id="IPR011050">
    <property type="entry name" value="Pectin_lyase_fold/virulence"/>
</dbReference>
<evidence type="ECO:0000313" key="1">
    <source>
        <dbReference type="EMBL" id="VAW38407.1"/>
    </source>
</evidence>
<dbReference type="SUPFAM" id="SSF51126">
    <property type="entry name" value="Pectin lyase-like"/>
    <property type="match status" value="1"/>
</dbReference>
<gene>
    <name evidence="1" type="ORF">MNBD_GAMMA01-1346</name>
</gene>
<protein>
    <submittedName>
        <fullName evidence="1">Uncharacterized protein</fullName>
    </submittedName>
</protein>
<dbReference type="AlphaFoldDB" id="A0A3B0VJ93"/>
<proteinExistence type="predicted"/>
<sequence>MNKYIIILCTFILPFGIQAINFEDLDVDNRVKQQILDSFTLRQSIDQFVKDNSNIPVVTVGGDNACDYRIGSTKIQDAINEHTSVEIRIARNDTYNENLVINDNSVSLRGGYANCTDAANNIPSEGNLGSIWTVVGGVAGSKQPVIKILGNTQRNTIILERLLLGLGEGATNEFPGGGISIYQADAQISLEDVRIWFNEGILRGGGVAIIEGDTDITANNLELFFNKAQSGGGIYCDGSEASLTLHFSSIGGNDANGITGGGGISLHNGCSLLMYSGGITGNTSAKHGGGMAISSGSIVTLFGHEICSLSGACFGSNTASMRLLANKVSRGGGGGAYVVGINTMLSIYAGMVTSNEALSGAGGAIDVTGGATFTTGRLSKACWNQEHCNYYAENTAFVFGQGGAIRCHSATMSITNTVLTDNRADLGTAVNMFNCTTDIRSSLIYQNGDYGTNGDWNDKYVIYNSGSAGSLDIHHTTIADNKSLEAVLGSFGGDTNIVASIIHDSSTGSVLGGSTATEVNVECSMLHEDESVTLKAFTIVDDPEFIDRANNNYHINAQTSPAVDYCYTNTGNYRDMDFEERGWDDTSVTNLHGPYDIGADETYGNDIIFANGFE</sequence>
<organism evidence="1">
    <name type="scientific">hydrothermal vent metagenome</name>
    <dbReference type="NCBI Taxonomy" id="652676"/>
    <lineage>
        <taxon>unclassified sequences</taxon>
        <taxon>metagenomes</taxon>
        <taxon>ecological metagenomes</taxon>
    </lineage>
</organism>
<accession>A0A3B0VJ93</accession>